<dbReference type="InterPro" id="IPR005471">
    <property type="entry name" value="Tscrpt_reg_IclR_N"/>
</dbReference>
<protein>
    <submittedName>
        <fullName evidence="7">Putative transcriptional regulator</fullName>
    </submittedName>
</protein>
<evidence type="ECO:0000256" key="4">
    <source>
        <dbReference type="SAM" id="MobiDB-lite"/>
    </source>
</evidence>
<dbReference type="PANTHER" id="PTHR30136">
    <property type="entry name" value="HELIX-TURN-HELIX TRANSCRIPTIONAL REGULATOR, ICLR FAMILY"/>
    <property type="match status" value="1"/>
</dbReference>
<evidence type="ECO:0000259" key="6">
    <source>
        <dbReference type="PROSITE" id="PS51078"/>
    </source>
</evidence>
<dbReference type="InterPro" id="IPR036388">
    <property type="entry name" value="WH-like_DNA-bd_sf"/>
</dbReference>
<dbReference type="SMART" id="SM00346">
    <property type="entry name" value="HTH_ICLR"/>
    <property type="match status" value="1"/>
</dbReference>
<dbReference type="GO" id="GO:0045892">
    <property type="term" value="P:negative regulation of DNA-templated transcription"/>
    <property type="evidence" value="ECO:0007669"/>
    <property type="project" value="TreeGrafter"/>
</dbReference>
<dbReference type="PROSITE" id="PS51078">
    <property type="entry name" value="ICLR_ED"/>
    <property type="match status" value="1"/>
</dbReference>
<dbReference type="SUPFAM" id="SSF46785">
    <property type="entry name" value="Winged helix' DNA-binding domain"/>
    <property type="match status" value="1"/>
</dbReference>
<dbReference type="Pfam" id="PF01614">
    <property type="entry name" value="IclR_C"/>
    <property type="match status" value="1"/>
</dbReference>
<dbReference type="SUPFAM" id="SSF55781">
    <property type="entry name" value="GAF domain-like"/>
    <property type="match status" value="1"/>
</dbReference>
<proteinExistence type="predicted"/>
<keyword evidence="2" id="KW-0238">DNA-binding</keyword>
<dbReference type="eggNOG" id="COG1414">
    <property type="taxonomic scope" value="Bacteria"/>
</dbReference>
<feature type="domain" description="HTH iclR-type" evidence="5">
    <location>
        <begin position="30"/>
        <end position="92"/>
    </location>
</feature>
<dbReference type="InterPro" id="IPR036390">
    <property type="entry name" value="WH_DNA-bd_sf"/>
</dbReference>
<evidence type="ECO:0000256" key="2">
    <source>
        <dbReference type="ARBA" id="ARBA00023125"/>
    </source>
</evidence>
<dbReference type="OrthoDB" id="6057486at2"/>
<keyword evidence="1" id="KW-0805">Transcription regulation</keyword>
<gene>
    <name evidence="7" type="ORF">OG2516_00884</name>
</gene>
<dbReference type="STRING" id="314256.OG2516_00884"/>
<dbReference type="Gene3D" id="3.30.450.40">
    <property type="match status" value="1"/>
</dbReference>
<keyword evidence="8" id="KW-1185">Reference proteome</keyword>
<organism evidence="7 8">
    <name type="scientific">Oceanicola granulosus (strain ATCC BAA-861 / DSM 15982 / KCTC 12143 / HTCC2516)</name>
    <dbReference type="NCBI Taxonomy" id="314256"/>
    <lineage>
        <taxon>Bacteria</taxon>
        <taxon>Pseudomonadati</taxon>
        <taxon>Pseudomonadota</taxon>
        <taxon>Alphaproteobacteria</taxon>
        <taxon>Rhodobacterales</taxon>
        <taxon>Roseobacteraceae</taxon>
        <taxon>Oceanicola</taxon>
    </lineage>
</organism>
<dbReference type="InterPro" id="IPR029016">
    <property type="entry name" value="GAF-like_dom_sf"/>
</dbReference>
<evidence type="ECO:0000313" key="8">
    <source>
        <dbReference type="Proteomes" id="UP000003635"/>
    </source>
</evidence>
<evidence type="ECO:0000313" key="7">
    <source>
        <dbReference type="EMBL" id="EAR52737.1"/>
    </source>
</evidence>
<sequence>MTGVTDDSNSALPLQDDAAAESPGAASKPIGVLVKSFAVIEAMADLGEPAPLREVARVTGLPKGTLFRVLQTLVQLGYVNQIGKTGSYHLSSKVYYLGRNARLEDLKMKVLPQMRVLHRRFNETVNLGVLDGIFVYYIAAIEAQRALSWYVPAGTRDMFHSTALGRAIVAHLPEEQRDALVTRGALESRTARTTISPDALRAVLAGVRDDGVAREVEENDDGVACIGAPVFLDGRVAASVSLSIPTNRYSAELGDEVAAALRELDLRF</sequence>
<dbReference type="AlphaFoldDB" id="Q2CJ63"/>
<feature type="compositionally biased region" description="Polar residues" evidence="4">
    <location>
        <begin position="1"/>
        <end position="12"/>
    </location>
</feature>
<comment type="caution">
    <text evidence="7">The sequence shown here is derived from an EMBL/GenBank/DDBJ whole genome shotgun (WGS) entry which is preliminary data.</text>
</comment>
<dbReference type="GO" id="GO:0003677">
    <property type="term" value="F:DNA binding"/>
    <property type="evidence" value="ECO:0007669"/>
    <property type="project" value="UniProtKB-KW"/>
</dbReference>
<keyword evidence="3" id="KW-0804">Transcription</keyword>
<dbReference type="Pfam" id="PF09339">
    <property type="entry name" value="HTH_IclR"/>
    <property type="match status" value="1"/>
</dbReference>
<dbReference type="PANTHER" id="PTHR30136:SF24">
    <property type="entry name" value="HTH-TYPE TRANSCRIPTIONAL REPRESSOR ALLR"/>
    <property type="match status" value="1"/>
</dbReference>
<dbReference type="InterPro" id="IPR014757">
    <property type="entry name" value="Tscrpt_reg_IclR_C"/>
</dbReference>
<dbReference type="GO" id="GO:0003700">
    <property type="term" value="F:DNA-binding transcription factor activity"/>
    <property type="evidence" value="ECO:0007669"/>
    <property type="project" value="TreeGrafter"/>
</dbReference>
<reference evidence="7 8" key="1">
    <citation type="journal article" date="2010" name="J. Bacteriol.">
        <title>Genome sequences of Oceanicola granulosus HTCC2516(T) and Oceanicola batsensis HTCC2597(TDelta).</title>
        <authorList>
            <person name="Thrash J.C."/>
            <person name="Cho J.C."/>
            <person name="Vergin K.L."/>
            <person name="Giovannoni S.J."/>
        </authorList>
    </citation>
    <scope>NUCLEOTIDE SEQUENCE [LARGE SCALE GENOMIC DNA]</scope>
    <source>
        <strain evidence="8">ATCC BAA-861 / DSM 15982 / KCTC 12143 / HTCC2516</strain>
    </source>
</reference>
<evidence type="ECO:0000256" key="3">
    <source>
        <dbReference type="ARBA" id="ARBA00023163"/>
    </source>
</evidence>
<dbReference type="EMBL" id="AAOT01000002">
    <property type="protein sequence ID" value="EAR52737.1"/>
    <property type="molecule type" value="Genomic_DNA"/>
</dbReference>
<evidence type="ECO:0000256" key="1">
    <source>
        <dbReference type="ARBA" id="ARBA00023015"/>
    </source>
</evidence>
<dbReference type="HOGENOM" id="CLU_062618_0_1_5"/>
<dbReference type="PROSITE" id="PS51077">
    <property type="entry name" value="HTH_ICLR"/>
    <property type="match status" value="1"/>
</dbReference>
<dbReference type="Proteomes" id="UP000003635">
    <property type="component" value="Unassembled WGS sequence"/>
</dbReference>
<name>Q2CJ63_OCEGH</name>
<evidence type="ECO:0000259" key="5">
    <source>
        <dbReference type="PROSITE" id="PS51077"/>
    </source>
</evidence>
<dbReference type="InterPro" id="IPR050707">
    <property type="entry name" value="HTH_MetabolicPath_Reg"/>
</dbReference>
<feature type="region of interest" description="Disordered" evidence="4">
    <location>
        <begin position="1"/>
        <end position="24"/>
    </location>
</feature>
<dbReference type="Gene3D" id="1.10.10.10">
    <property type="entry name" value="Winged helix-like DNA-binding domain superfamily/Winged helix DNA-binding domain"/>
    <property type="match status" value="1"/>
</dbReference>
<feature type="domain" description="IclR-ED" evidence="6">
    <location>
        <begin position="93"/>
        <end position="268"/>
    </location>
</feature>
<accession>Q2CJ63</accession>